<gene>
    <name evidence="1" type="ORF">HU200_063817</name>
</gene>
<keyword evidence="2" id="KW-1185">Reference proteome</keyword>
<protein>
    <submittedName>
        <fullName evidence="1">Uncharacterized protein</fullName>
    </submittedName>
</protein>
<proteinExistence type="predicted"/>
<evidence type="ECO:0000313" key="1">
    <source>
        <dbReference type="EMBL" id="KAF8650656.1"/>
    </source>
</evidence>
<comment type="caution">
    <text evidence="1">The sequence shown here is derived from an EMBL/GenBank/DDBJ whole genome shotgun (WGS) entry which is preliminary data.</text>
</comment>
<sequence>MLKFNTSLLQAHHLASECKFTRQVWDFVAAWIGQAGLKPSNWKPSDTTYDWWSNITMAPKMPKKAVRALVMLVTWEIWKERNARIFWHHESSALLLFTKIKSEASDWCLAGAKHLSL</sequence>
<accession>A0A835A4I3</accession>
<dbReference type="OrthoDB" id="689720at2759"/>
<name>A0A835A4I3_9POAL</name>
<dbReference type="Proteomes" id="UP000636709">
    <property type="component" value="Unassembled WGS sequence"/>
</dbReference>
<evidence type="ECO:0000313" key="2">
    <source>
        <dbReference type="Proteomes" id="UP000636709"/>
    </source>
</evidence>
<organism evidence="1 2">
    <name type="scientific">Digitaria exilis</name>
    <dbReference type="NCBI Taxonomy" id="1010633"/>
    <lineage>
        <taxon>Eukaryota</taxon>
        <taxon>Viridiplantae</taxon>
        <taxon>Streptophyta</taxon>
        <taxon>Embryophyta</taxon>
        <taxon>Tracheophyta</taxon>
        <taxon>Spermatophyta</taxon>
        <taxon>Magnoliopsida</taxon>
        <taxon>Liliopsida</taxon>
        <taxon>Poales</taxon>
        <taxon>Poaceae</taxon>
        <taxon>PACMAD clade</taxon>
        <taxon>Panicoideae</taxon>
        <taxon>Panicodae</taxon>
        <taxon>Paniceae</taxon>
        <taxon>Anthephorinae</taxon>
        <taxon>Digitaria</taxon>
    </lineage>
</organism>
<reference evidence="1" key="1">
    <citation type="submission" date="2020-07" db="EMBL/GenBank/DDBJ databases">
        <title>Genome sequence and genetic diversity analysis of an under-domesticated orphan crop, white fonio (Digitaria exilis).</title>
        <authorList>
            <person name="Bennetzen J.L."/>
            <person name="Chen S."/>
            <person name="Ma X."/>
            <person name="Wang X."/>
            <person name="Yssel A.E.J."/>
            <person name="Chaluvadi S.R."/>
            <person name="Johnson M."/>
            <person name="Gangashetty P."/>
            <person name="Hamidou F."/>
            <person name="Sanogo M.D."/>
            <person name="Zwaenepoel A."/>
            <person name="Wallace J."/>
            <person name="Van De Peer Y."/>
            <person name="Van Deynze A."/>
        </authorList>
    </citation>
    <scope>NUCLEOTIDE SEQUENCE</scope>
    <source>
        <tissue evidence="1">Leaves</tissue>
    </source>
</reference>
<dbReference type="AlphaFoldDB" id="A0A835A4I3"/>
<dbReference type="EMBL" id="JACEFO010002715">
    <property type="protein sequence ID" value="KAF8650656.1"/>
    <property type="molecule type" value="Genomic_DNA"/>
</dbReference>